<dbReference type="InterPro" id="IPR039637">
    <property type="entry name" value="CNOT7/CNOT8/Pop2"/>
</dbReference>
<proteinExistence type="inferred from homology"/>
<evidence type="ECO:0000256" key="1">
    <source>
        <dbReference type="ARBA" id="ARBA00001663"/>
    </source>
</evidence>
<dbReference type="SUPFAM" id="SSF53098">
    <property type="entry name" value="Ribonuclease H-like"/>
    <property type="match status" value="2"/>
</dbReference>
<keyword evidence="11" id="KW-0378">Hydrolase</keyword>
<evidence type="ECO:0000313" key="19">
    <source>
        <dbReference type="Proteomes" id="UP001153076"/>
    </source>
</evidence>
<dbReference type="Proteomes" id="UP001153076">
    <property type="component" value="Unassembled WGS sequence"/>
</dbReference>
<evidence type="ECO:0000313" key="18">
    <source>
        <dbReference type="EMBL" id="KAJ8446569.1"/>
    </source>
</evidence>
<keyword evidence="19" id="KW-1185">Reference proteome</keyword>
<evidence type="ECO:0000256" key="14">
    <source>
        <dbReference type="ARBA" id="ARBA00023015"/>
    </source>
</evidence>
<keyword evidence="10" id="KW-0479">Metal-binding</keyword>
<evidence type="ECO:0000256" key="16">
    <source>
        <dbReference type="ARBA" id="ARBA00023242"/>
    </source>
</evidence>
<dbReference type="GO" id="GO:0004535">
    <property type="term" value="F:poly(A)-specific ribonuclease activity"/>
    <property type="evidence" value="ECO:0007669"/>
    <property type="project" value="UniProtKB-EC"/>
</dbReference>
<dbReference type="EMBL" id="JAKOGI010000052">
    <property type="protein sequence ID" value="KAJ8446569.1"/>
    <property type="molecule type" value="Genomic_DNA"/>
</dbReference>
<keyword evidence="13" id="KW-0694">RNA-binding</keyword>
<comment type="subcellular location">
    <subcellularLocation>
        <location evidence="4">Cytoplasm</location>
    </subcellularLocation>
    <subcellularLocation>
        <location evidence="3">Nucleus</location>
    </subcellularLocation>
</comment>
<sequence length="531" mass="61568">MSLQPNSILIREVWTENLEQEFALISGIVDDYPYVAMDTEFPGTIYKLSEFIHDECYVQVRDNVNALKLIQVGLTFFDEQGKLPACGTDSYCIWQFNFREFDLREHISYAPDSIGLLSKSGIKFWTFNQIGVDIKKFGELLMSSGVVMNDNVRWITFHSKYDFGYLIKALTGRNLPETRGEFFQLMNIFFPVVYDIKYMIRFTPNLHGGLKRVARMLGLQTQRQAHQAGGDSLLTFRTFKKLREACFPESLQRFVGSNTMEIREVWNDNLREEFEAIYRIIDDYPYVAMDTEFPGTIIDTQEVDNEFRYRKVRDNVNRLKLIQLGLSFFNEQGNLPARGTEGFYIWQFNFCDFDVHHDPQSPQSIDFLCRHGINFSQFKERGVDINTFAEFLMSSGVVANDIVRWVTFDGKYDFGYLLKALTGEDLPEKRDKFFSLMKTFFPVVYDVKFMINGIQGLHGGLERVAGALGLQREGVAHQAGPDSLLTCRTFSKLREIHFPGPLDQFHGISLTENFLTQNLHFKFNDYSKQDE</sequence>
<keyword evidence="9" id="KW-0540">Nuclease</keyword>
<dbReference type="InterPro" id="IPR012337">
    <property type="entry name" value="RNaseH-like_sf"/>
</dbReference>
<comment type="catalytic activity">
    <reaction evidence="1">
        <text>Exonucleolytic cleavage of poly(A) to 5'-AMP.</text>
        <dbReference type="EC" id="3.1.13.4"/>
    </reaction>
</comment>
<dbReference type="AlphaFoldDB" id="A0A9Q1KN46"/>
<dbReference type="Gene3D" id="3.30.420.10">
    <property type="entry name" value="Ribonuclease H-like superfamily/Ribonuclease H"/>
    <property type="match status" value="2"/>
</dbReference>
<evidence type="ECO:0000256" key="4">
    <source>
        <dbReference type="ARBA" id="ARBA00004496"/>
    </source>
</evidence>
<evidence type="ECO:0000256" key="3">
    <source>
        <dbReference type="ARBA" id="ARBA00004123"/>
    </source>
</evidence>
<evidence type="ECO:0000256" key="17">
    <source>
        <dbReference type="ARBA" id="ARBA00025148"/>
    </source>
</evidence>
<dbReference type="GO" id="GO:0005737">
    <property type="term" value="C:cytoplasm"/>
    <property type="evidence" value="ECO:0007669"/>
    <property type="project" value="UniProtKB-SubCell"/>
</dbReference>
<evidence type="ECO:0000256" key="9">
    <source>
        <dbReference type="ARBA" id="ARBA00022722"/>
    </source>
</evidence>
<dbReference type="GO" id="GO:0046872">
    <property type="term" value="F:metal ion binding"/>
    <property type="evidence" value="ECO:0007669"/>
    <property type="project" value="UniProtKB-KW"/>
</dbReference>
<evidence type="ECO:0000256" key="15">
    <source>
        <dbReference type="ARBA" id="ARBA00023163"/>
    </source>
</evidence>
<accession>A0A9Q1KN46</accession>
<dbReference type="PANTHER" id="PTHR10797">
    <property type="entry name" value="CCR4-NOT TRANSCRIPTION COMPLEX SUBUNIT"/>
    <property type="match status" value="1"/>
</dbReference>
<dbReference type="Pfam" id="PF04857">
    <property type="entry name" value="CAF1"/>
    <property type="match status" value="4"/>
</dbReference>
<keyword evidence="8" id="KW-0963">Cytoplasm</keyword>
<name>A0A9Q1KN46_9CARY</name>
<evidence type="ECO:0000256" key="7">
    <source>
        <dbReference type="ARBA" id="ARBA00012161"/>
    </source>
</evidence>
<evidence type="ECO:0000256" key="2">
    <source>
        <dbReference type="ARBA" id="ARBA00001968"/>
    </source>
</evidence>
<gene>
    <name evidence="18" type="ORF">Cgig2_019722</name>
</gene>
<evidence type="ECO:0000256" key="13">
    <source>
        <dbReference type="ARBA" id="ARBA00022884"/>
    </source>
</evidence>
<keyword evidence="14" id="KW-0805">Transcription regulation</keyword>
<dbReference type="OrthoDB" id="1164111at2759"/>
<dbReference type="GO" id="GO:0030014">
    <property type="term" value="C:CCR4-NOT complex"/>
    <property type="evidence" value="ECO:0007669"/>
    <property type="project" value="InterPro"/>
</dbReference>
<keyword evidence="15" id="KW-0804">Transcription</keyword>
<reference evidence="18" key="1">
    <citation type="submission" date="2022-04" db="EMBL/GenBank/DDBJ databases">
        <title>Carnegiea gigantea Genome sequencing and assembly v2.</title>
        <authorList>
            <person name="Copetti D."/>
            <person name="Sanderson M.J."/>
            <person name="Burquez A."/>
            <person name="Wojciechowski M.F."/>
        </authorList>
    </citation>
    <scope>NUCLEOTIDE SEQUENCE</scope>
    <source>
        <strain evidence="18">SGP5-SGP5p</strain>
        <tissue evidence="18">Aerial part</tissue>
    </source>
</reference>
<comment type="caution">
    <text evidence="18">The sequence shown here is derived from an EMBL/GenBank/DDBJ whole genome shotgun (WGS) entry which is preliminary data.</text>
</comment>
<dbReference type="InterPro" id="IPR036397">
    <property type="entry name" value="RNaseH_sf"/>
</dbReference>
<dbReference type="GO" id="GO:0003723">
    <property type="term" value="F:RNA binding"/>
    <property type="evidence" value="ECO:0007669"/>
    <property type="project" value="UniProtKB-KW"/>
</dbReference>
<comment type="cofactor">
    <cofactor evidence="2">
        <name>a divalent metal cation</name>
        <dbReference type="ChEBI" id="CHEBI:60240"/>
    </cofactor>
</comment>
<evidence type="ECO:0000256" key="5">
    <source>
        <dbReference type="ARBA" id="ARBA00008372"/>
    </source>
</evidence>
<dbReference type="EC" id="3.1.13.4" evidence="7"/>
<dbReference type="InterPro" id="IPR006941">
    <property type="entry name" value="RNase_CAF1"/>
</dbReference>
<keyword evidence="12" id="KW-0269">Exonuclease</keyword>
<evidence type="ECO:0000256" key="12">
    <source>
        <dbReference type="ARBA" id="ARBA00022839"/>
    </source>
</evidence>
<evidence type="ECO:0000256" key="6">
    <source>
        <dbReference type="ARBA" id="ARBA00011757"/>
    </source>
</evidence>
<evidence type="ECO:0000256" key="11">
    <source>
        <dbReference type="ARBA" id="ARBA00022801"/>
    </source>
</evidence>
<evidence type="ECO:0000256" key="8">
    <source>
        <dbReference type="ARBA" id="ARBA00022490"/>
    </source>
</evidence>
<keyword evidence="16" id="KW-0539">Nucleus</keyword>
<organism evidence="18 19">
    <name type="scientific">Carnegiea gigantea</name>
    <dbReference type="NCBI Taxonomy" id="171969"/>
    <lineage>
        <taxon>Eukaryota</taxon>
        <taxon>Viridiplantae</taxon>
        <taxon>Streptophyta</taxon>
        <taxon>Embryophyta</taxon>
        <taxon>Tracheophyta</taxon>
        <taxon>Spermatophyta</taxon>
        <taxon>Magnoliopsida</taxon>
        <taxon>eudicotyledons</taxon>
        <taxon>Gunneridae</taxon>
        <taxon>Pentapetalae</taxon>
        <taxon>Caryophyllales</taxon>
        <taxon>Cactineae</taxon>
        <taxon>Cactaceae</taxon>
        <taxon>Cactoideae</taxon>
        <taxon>Echinocereeae</taxon>
        <taxon>Carnegiea</taxon>
    </lineage>
</organism>
<comment type="similarity">
    <text evidence="5">Belongs to the CAF1 family.</text>
</comment>
<protein>
    <recommendedName>
        <fullName evidence="7">poly(A)-specific ribonuclease</fullName>
        <ecNumber evidence="7">3.1.13.4</ecNumber>
    </recommendedName>
</protein>
<dbReference type="GO" id="GO:0005634">
    <property type="term" value="C:nucleus"/>
    <property type="evidence" value="ECO:0007669"/>
    <property type="project" value="UniProtKB-SubCell"/>
</dbReference>
<comment type="subunit">
    <text evidence="6">Component of the CCR4-NOT complex, at least composed of CRR4 and CAF1 proteins.</text>
</comment>
<evidence type="ECO:0000256" key="10">
    <source>
        <dbReference type="ARBA" id="ARBA00022723"/>
    </source>
</evidence>
<comment type="function">
    <text evidence="17">Ubiquitous transcription factor required for a diverse set of processes. It is a component of the CCR4 complex involved in the control of gene expression.</text>
</comment>